<dbReference type="InterPro" id="IPR036534">
    <property type="entry name" value="GAR_dom_sf"/>
</dbReference>
<gene>
    <name evidence="8" type="primary">SPTBN1_1</name>
    <name evidence="8" type="ORF">EC973_008110</name>
</gene>
<feature type="domain" description="Calponin-homology (CH)" evidence="6">
    <location>
        <begin position="34"/>
        <end position="140"/>
    </location>
</feature>
<dbReference type="GO" id="GO:0005856">
    <property type="term" value="C:cytoskeleton"/>
    <property type="evidence" value="ECO:0007669"/>
    <property type="project" value="UniProtKB-SubCell"/>
</dbReference>
<evidence type="ECO:0000256" key="5">
    <source>
        <dbReference type="SAM" id="MobiDB-lite"/>
    </source>
</evidence>
<accession>A0A8H7ER72</accession>
<evidence type="ECO:0000256" key="4">
    <source>
        <dbReference type="SAM" id="Coils"/>
    </source>
</evidence>
<dbReference type="InterPro" id="IPR003108">
    <property type="entry name" value="GAR_dom"/>
</dbReference>
<organism evidence="8 9">
    <name type="scientific">Apophysomyces ossiformis</name>
    <dbReference type="NCBI Taxonomy" id="679940"/>
    <lineage>
        <taxon>Eukaryota</taxon>
        <taxon>Fungi</taxon>
        <taxon>Fungi incertae sedis</taxon>
        <taxon>Mucoromycota</taxon>
        <taxon>Mucoromycotina</taxon>
        <taxon>Mucoromycetes</taxon>
        <taxon>Mucorales</taxon>
        <taxon>Mucorineae</taxon>
        <taxon>Mucoraceae</taxon>
        <taxon>Apophysomyces</taxon>
    </lineage>
</organism>
<keyword evidence="2" id="KW-0963">Cytoplasm</keyword>
<feature type="domain" description="Calponin-homology (CH)" evidence="6">
    <location>
        <begin position="217"/>
        <end position="335"/>
    </location>
</feature>
<dbReference type="Gene3D" id="1.20.58.60">
    <property type="match status" value="1"/>
</dbReference>
<feature type="coiled-coil region" evidence="4">
    <location>
        <begin position="1475"/>
        <end position="1509"/>
    </location>
</feature>
<feature type="coiled-coil region" evidence="4">
    <location>
        <begin position="1228"/>
        <end position="1255"/>
    </location>
</feature>
<name>A0A8H7ER72_9FUNG</name>
<dbReference type="InterPro" id="IPR036872">
    <property type="entry name" value="CH_dom_sf"/>
</dbReference>
<evidence type="ECO:0000256" key="3">
    <source>
        <dbReference type="ARBA" id="ARBA00023212"/>
    </source>
</evidence>
<evidence type="ECO:0000313" key="9">
    <source>
        <dbReference type="Proteomes" id="UP000605846"/>
    </source>
</evidence>
<keyword evidence="4" id="KW-0175">Coiled coil</keyword>
<dbReference type="Proteomes" id="UP000605846">
    <property type="component" value="Unassembled WGS sequence"/>
</dbReference>
<dbReference type="Gene3D" id="3.30.920.20">
    <property type="entry name" value="Gas2-like domain"/>
    <property type="match status" value="1"/>
</dbReference>
<evidence type="ECO:0000256" key="2">
    <source>
        <dbReference type="ARBA" id="ARBA00022490"/>
    </source>
</evidence>
<reference evidence="8" key="1">
    <citation type="submission" date="2020-01" db="EMBL/GenBank/DDBJ databases">
        <title>Genome Sequencing of Three Apophysomyces-Like Fungal Strains Confirms a Novel Fungal Genus in the Mucoromycota with divergent Burkholderia-like Endosymbiotic Bacteria.</title>
        <authorList>
            <person name="Stajich J.E."/>
            <person name="Macias A.M."/>
            <person name="Carter-House D."/>
            <person name="Lovett B."/>
            <person name="Kasson L.R."/>
            <person name="Berry K."/>
            <person name="Grigoriev I."/>
            <person name="Chang Y."/>
            <person name="Spatafora J."/>
            <person name="Kasson M.T."/>
        </authorList>
    </citation>
    <scope>NUCLEOTIDE SEQUENCE</scope>
    <source>
        <strain evidence="8">NRRL A-21654</strain>
    </source>
</reference>
<dbReference type="GO" id="GO:0008017">
    <property type="term" value="F:microtubule binding"/>
    <property type="evidence" value="ECO:0007669"/>
    <property type="project" value="InterPro"/>
</dbReference>
<feature type="compositionally biased region" description="Low complexity" evidence="5">
    <location>
        <begin position="3051"/>
        <end position="3073"/>
    </location>
</feature>
<dbReference type="Pfam" id="PF00307">
    <property type="entry name" value="CH"/>
    <property type="match status" value="2"/>
</dbReference>
<protein>
    <submittedName>
        <fullName evidence="8">Spectrin beta chain, non-erythrocytic 1</fullName>
    </submittedName>
</protein>
<dbReference type="SUPFAM" id="SSF47576">
    <property type="entry name" value="Calponin-homology domain, CH-domain"/>
    <property type="match status" value="1"/>
</dbReference>
<feature type="region of interest" description="Disordered" evidence="5">
    <location>
        <begin position="3036"/>
        <end position="3082"/>
    </location>
</feature>
<evidence type="ECO:0000256" key="1">
    <source>
        <dbReference type="ARBA" id="ARBA00004245"/>
    </source>
</evidence>
<feature type="region of interest" description="Disordered" evidence="5">
    <location>
        <begin position="2880"/>
        <end position="2936"/>
    </location>
</feature>
<dbReference type="PROSITE" id="PS51460">
    <property type="entry name" value="GAR"/>
    <property type="match status" value="1"/>
</dbReference>
<comment type="subcellular location">
    <subcellularLocation>
        <location evidence="1">Cytoplasm</location>
        <location evidence="1">Cytoskeleton</location>
    </subcellularLocation>
</comment>
<proteinExistence type="predicted"/>
<dbReference type="SUPFAM" id="SSF143575">
    <property type="entry name" value="GAS2 domain-like"/>
    <property type="match status" value="1"/>
</dbReference>
<dbReference type="OrthoDB" id="10017054at2759"/>
<evidence type="ECO:0000259" key="7">
    <source>
        <dbReference type="PROSITE" id="PS51460"/>
    </source>
</evidence>
<dbReference type="EMBL" id="JABAYA010000067">
    <property type="protein sequence ID" value="KAF7726997.1"/>
    <property type="molecule type" value="Genomic_DNA"/>
</dbReference>
<dbReference type="InterPro" id="IPR001715">
    <property type="entry name" value="CH_dom"/>
</dbReference>
<dbReference type="Gene3D" id="1.10.418.10">
    <property type="entry name" value="Calponin-like domain"/>
    <property type="match status" value="2"/>
</dbReference>
<feature type="region of interest" description="Disordered" evidence="5">
    <location>
        <begin position="366"/>
        <end position="419"/>
    </location>
</feature>
<keyword evidence="9" id="KW-1185">Reference proteome</keyword>
<feature type="region of interest" description="Disordered" evidence="5">
    <location>
        <begin position="185"/>
        <end position="213"/>
    </location>
</feature>
<keyword evidence="3" id="KW-0206">Cytoskeleton</keyword>
<feature type="compositionally biased region" description="Basic and acidic residues" evidence="5">
    <location>
        <begin position="2885"/>
        <end position="2895"/>
    </location>
</feature>
<dbReference type="Pfam" id="PF02187">
    <property type="entry name" value="GAS2"/>
    <property type="match status" value="1"/>
</dbReference>
<sequence>MTPSTSTTRKTNFNKGHADLGEDLVRNIGSDYQEIQKRTLTKWINVQLSTVDDHINNIETDLRDGRRLLKLLSVVSKETVPKPEKGNTRIHQITNVALALGFLEKQVGRDALPDIGNEAIVDGNIKKTLALTFLIMLKYQVQRILTEEDEEFFKSMENEQLHDSYQKNHIYSSDTFLNIPSLKTEPSTPLPSLSNPLITRRNRSNSSASDKGSKNVSEAKLALLYWVRLQLEDYVAAHIIWPVQDFSRSWRNGLAFCLLIHKHDPTLIPDLFTTHMRCDISEKETWYKLLVMAFDLAATHMDIPKYLEPEDLTDVDYPHEPSVMMYISQYYSVMSKAQKEQSADERARNMSMRKADISIIAGTESLIQSNESSVEENSPMSELTDSSKTTPEMIVSPPNNDMEAPKPSSSSIENIEPHMEPIGSVPSLLESIKELPQDLHGVVDQFIFVCNRLIELLRTNRHIIDEIPIEFPSNETLSTITAIEEQLRKESNTLEAVKEAKEALMKDSKVLADTQRAGISWTYNALRTDWDQFTNIFAEKQEKMRIKMRESDLGEDARDVSLFDREADIVEREIDTLQQSLRDIKPKSTNEHNVTYTMHPLDGSLDIAEEFENSVTHASKLIDAFNLTTWKLYKEQLSRLLPTVSFLVSGRKETVQQKYKALNDALLKAKRCTDEFSRGVTFAGITKAMTDELDVVQKMMDDTEQIITNDAIRNLEERVSIVRSTIYGVREEYIDLLTFWEDDDRTAFYERFIEHLNGVEEKYETVQDWVDQVRVWFVEAERIRKWIAEQIDIIEERNEAHLVDPLSAELSVSDEEAIRLYEEHKKLQVEIERFDADDMTRLRSHVKTLTVAERDRELSPADTSTIEITLTTLNMLNRLMQLLGKRSLLLDTLLLRVKWEDLFGKAVQWIASMDGELDRFLREKARWSELDGDYGEFTSEEKYIEDVIQSLVSIEKRIADFDQGDYAKVLDAYQETEYMHGEPLPEYLERRQTGFEKAFEDLMKRCAFVRNVVEQLLSVTNVVTQFKDLKDEGERLRRSMLDVSNTHEQDEDDELILERVQTFKENSANLITNGASRIPFPTVPDMATAIGGSDAHDTEITNETIRSTMSAYGMSLALIAEGLDQLLASRNNVASLQSRASVAHDEVIRMTNWMDEKIKNLSKSHFDIYADSSKLAMDEDEVMRLEKERDGIATRLNQLEDDDLIKLLQEVRTLEDDIDASNAVSIDRHALVNSIENLEKSHERLKSLLSSRSKELDVLKKRVLWESQWNKTNQWILTIARKLWDFNIKRARYDPSKDNVDKPSYTNDHENTQMLQFIQERVAEINDRQMLSINELFDDLTEEYGELSEDNNISSLPDCIVSKQSEIKQKCDELLHLSAYASDLMTQRSAITEFLLRVQDAQHEGERIRDGVNKFMRRIMEHDAHSFDSRTQAFKGEIQKIWDECGKIIPFPSFSCTWIRPTQPTESEELSAHIKDQIKSLLDRKMDDLRALEKTIDRLLEESREADRMKALVSKYDMEAAELRQWIEERIQDLKRQHIDVAAEYLADTSDDNLSRLQREQSQLFLKVQDFEGKQVKTLHDSVAQLVEKSMQKKSNRSVDVSAAARSLGEAMTLLAQLKQGLSDQSVSLEAAMKRASWEKKLQEGIAHLDSMNERLRQFNSKKNKWITQDDLSLQNMRVLEHELDVLNQDKDFFVDELMPDIQQCYEEFVEYFPRLSRPMAIPDHFEAQMESLGRTCARFQENLATRSKELDLLRDRIHWEETVKQALDYLAQQELSVEKFVQDKARWHPDAKISEDDEQMLRTTWADIKTDYDTYQTTTTEGLRTTFQHLRESAAMYNASLISDAILKRMQDVDNAEERVNHYLNFANEVVTQRCLVSAFILRTAQLEQSAEMIREEFIAANGNTAVHIERLERFKAGVNDVRHDLAGSIPYPVRSAEEIATSLRLEDETMNSVIQDAVDTRIVRLEEISSSLELLLESKERVSRRRMSLDAYKKQAEACEQWIGSRQELLRTSAVMLDVTDALDIAKLKEAVSTANSIETAMKAQDNVYTVLKTVYEKCLAAFSEKCSDVDDHQVTEELKNALPKQEIITESWNTLLDEAIRASKSMSTALIPAEISERINKLLAALRELDNNVKRADPTTVSDDEISEWQKRVDVLELKEYNALQVRVAEASSILDAETVGKAKSQLDLLADIVLQVRTELTSLYDVVNLNRLRKTYADNAAILKTKVESELAFIAELRNEFKLVDVANRASQYQSLVSGHKKSKDRMNDCKEAFDDLSAYYNLILAQSETDDVNGFHEDSKQTWATLLQQSSSLSGFVSGMAKWIEHYDKLREIKQALMNIEETLNVNQKISADTVLDMLTDQEMELTKLSEELSDVAVAVKQMDDENLSQFMVHYADVADQLQAIRTVLSERKLNWKKSSFSNAYYDSTRQLRQICEDKLEVVRHLSASNVDVVTKEANDIEAVVESNSTALEGAQETHDHCKEELESSIQQRGKLLMEELGYPREEVEQAQVVLSNLLGDLNKAIVSEKGYVEALKSIAQHAHMESSLMDALYSFETALSGQQPAAKDLTLDLNEIDRRYESLEDSMASLRKFGAEVKNGLGESIEIETDRKILVEKAIDQRYDVVHAKWDSVQCLVKEKRAYIEASKKRLQADAKISETIRYISNMKDRVNALQVPGKSMSIEEQELKELQEEVDSTLGKKTKDVDSLLETIAETDNALIQKREELTTAAAELRRLMQTRQKESCEDGNLAEFMSIVTKVETEANQLLVAVENAAPSHAGMVNNKYNKADLQALIKSLVASYKRHEPKVSALLVQAKVEAKKQYLDDNELVADKLAATIKRWIKAKSAAAARERELQACISELDHQFFMKLANAKTSTTRERRREPVARRPPPMPRQSPQKLAQSPRSVQTPISTSSAQAKPAYVPDPTSKLDVELGRIVNESPYRVKVKMVPGEVGKYWFGEENPRLVYCRILPSQLVMVRVGGGWVELSKFLRDHGLTEGVSTPRADTEPSPRAYQETFLQTVRSVSPSGRVTIRGGGAGGNSSSLAPSGSSSRSSNRSRSPASTGYVDGDRFIRVDQSGNQVAVKMTRAEEGAKMPVISKKRT</sequence>
<feature type="coiled-coil region" evidence="4">
    <location>
        <begin position="2687"/>
        <end position="2750"/>
    </location>
</feature>
<feature type="compositionally biased region" description="Polar residues" evidence="5">
    <location>
        <begin position="366"/>
        <end position="390"/>
    </location>
</feature>
<dbReference type="PANTHER" id="PTHR11915">
    <property type="entry name" value="SPECTRIN/FILAMIN RELATED CYTOSKELETAL PROTEIN"/>
    <property type="match status" value="1"/>
</dbReference>
<feature type="compositionally biased region" description="Low complexity" evidence="5">
    <location>
        <begin position="185"/>
        <end position="197"/>
    </location>
</feature>
<comment type="caution">
    <text evidence="8">The sequence shown here is derived from an EMBL/GenBank/DDBJ whole genome shotgun (WGS) entry which is preliminary data.</text>
</comment>
<feature type="domain" description="GAR" evidence="7">
    <location>
        <begin position="2934"/>
        <end position="3008"/>
    </location>
</feature>
<feature type="coiled-coil region" evidence="4">
    <location>
        <begin position="480"/>
        <end position="507"/>
    </location>
</feature>
<feature type="compositionally biased region" description="Polar residues" evidence="5">
    <location>
        <begin position="2904"/>
        <end position="2926"/>
    </location>
</feature>
<dbReference type="SMART" id="SM00243">
    <property type="entry name" value="GAS2"/>
    <property type="match status" value="1"/>
</dbReference>
<evidence type="ECO:0000313" key="8">
    <source>
        <dbReference type="EMBL" id="KAF7726997.1"/>
    </source>
</evidence>
<evidence type="ECO:0000259" key="6">
    <source>
        <dbReference type="PROSITE" id="PS50021"/>
    </source>
</evidence>
<feature type="compositionally biased region" description="Polar residues" evidence="5">
    <location>
        <begin position="204"/>
        <end position="213"/>
    </location>
</feature>
<dbReference type="PROSITE" id="PS50021">
    <property type="entry name" value="CH"/>
    <property type="match status" value="2"/>
</dbReference>
<dbReference type="SMART" id="SM00033">
    <property type="entry name" value="CH"/>
    <property type="match status" value="2"/>
</dbReference>